<evidence type="ECO:0000256" key="1">
    <source>
        <dbReference type="SAM" id="Phobius"/>
    </source>
</evidence>
<dbReference type="Proteomes" id="UP000314982">
    <property type="component" value="Unassembled WGS sequence"/>
</dbReference>
<feature type="transmembrane region" description="Helical" evidence="1">
    <location>
        <begin position="39"/>
        <end position="65"/>
    </location>
</feature>
<keyword evidence="1" id="KW-0812">Transmembrane</keyword>
<sequence length="84" mass="8907">MSSCSARRVGNGIVGACCYVLSPGVIIDGAGDRREESVHVAQIAMCVLGLTVLFSVFCLGFDLITRTKNQERNGRPSEGLCVCV</sequence>
<evidence type="ECO:0000313" key="3">
    <source>
        <dbReference type="Proteomes" id="UP000314982"/>
    </source>
</evidence>
<reference evidence="3" key="1">
    <citation type="submission" date="2018-06" db="EMBL/GenBank/DDBJ databases">
        <title>Genome assembly of Danube salmon.</title>
        <authorList>
            <person name="Macqueen D.J."/>
            <person name="Gundappa M.K."/>
        </authorList>
    </citation>
    <scope>NUCLEOTIDE SEQUENCE [LARGE SCALE GENOMIC DNA]</scope>
</reference>
<evidence type="ECO:0000313" key="2">
    <source>
        <dbReference type="Ensembl" id="ENSHHUP00000081481.1"/>
    </source>
</evidence>
<dbReference type="Ensembl" id="ENSHHUT00000084071.1">
    <property type="protein sequence ID" value="ENSHHUP00000081481.1"/>
    <property type="gene ID" value="ENSHHUG00000047388.1"/>
</dbReference>
<keyword evidence="1" id="KW-0472">Membrane</keyword>
<keyword evidence="3" id="KW-1185">Reference proteome</keyword>
<reference evidence="2" key="2">
    <citation type="submission" date="2025-08" db="UniProtKB">
        <authorList>
            <consortium name="Ensembl"/>
        </authorList>
    </citation>
    <scope>IDENTIFICATION</scope>
</reference>
<organism evidence="2 3">
    <name type="scientific">Hucho hucho</name>
    <name type="common">huchen</name>
    <dbReference type="NCBI Taxonomy" id="62062"/>
    <lineage>
        <taxon>Eukaryota</taxon>
        <taxon>Metazoa</taxon>
        <taxon>Chordata</taxon>
        <taxon>Craniata</taxon>
        <taxon>Vertebrata</taxon>
        <taxon>Euteleostomi</taxon>
        <taxon>Actinopterygii</taxon>
        <taxon>Neopterygii</taxon>
        <taxon>Teleostei</taxon>
        <taxon>Protacanthopterygii</taxon>
        <taxon>Salmoniformes</taxon>
        <taxon>Salmonidae</taxon>
        <taxon>Salmoninae</taxon>
        <taxon>Hucho</taxon>
    </lineage>
</organism>
<protein>
    <submittedName>
        <fullName evidence="2">Uncharacterized protein</fullName>
    </submittedName>
</protein>
<feature type="transmembrane region" description="Helical" evidence="1">
    <location>
        <begin position="9"/>
        <end position="27"/>
    </location>
</feature>
<keyword evidence="1" id="KW-1133">Transmembrane helix</keyword>
<reference evidence="2" key="3">
    <citation type="submission" date="2025-09" db="UniProtKB">
        <authorList>
            <consortium name="Ensembl"/>
        </authorList>
    </citation>
    <scope>IDENTIFICATION</scope>
</reference>
<proteinExistence type="predicted"/>
<dbReference type="AlphaFoldDB" id="A0A4W5QUU0"/>
<accession>A0A4W5QUU0</accession>
<name>A0A4W5QUU0_9TELE</name>